<dbReference type="EMBL" id="JANAFB010000006">
    <property type="protein sequence ID" value="MCP3425149.1"/>
    <property type="molecule type" value="Genomic_DNA"/>
</dbReference>
<evidence type="ECO:0000313" key="1">
    <source>
        <dbReference type="EMBL" id="MCP3425149.1"/>
    </source>
</evidence>
<organism evidence="1 2">
    <name type="scientific">Rothia santali</name>
    <dbReference type="NCBI Taxonomy" id="2949643"/>
    <lineage>
        <taxon>Bacteria</taxon>
        <taxon>Bacillati</taxon>
        <taxon>Actinomycetota</taxon>
        <taxon>Actinomycetes</taxon>
        <taxon>Micrococcales</taxon>
        <taxon>Micrococcaceae</taxon>
        <taxon>Rothia</taxon>
    </lineage>
</organism>
<name>A0A9X2HDG1_9MICC</name>
<sequence length="126" mass="14275">MTTFTNLHDFVRNATPGQTCRETKLGKEHRTITDHFLLAVRGVDENGERHIATSTIRTTYSPGRGYRSTHYPDHQLSANENFTSEKFTFPSITDGELIHVEAKRFSAKRLNEIHADALALDPTCPF</sequence>
<dbReference type="Proteomes" id="UP001139502">
    <property type="component" value="Unassembled WGS sequence"/>
</dbReference>
<dbReference type="RefSeq" id="WP_254165198.1">
    <property type="nucleotide sequence ID" value="NZ_JANAFB010000006.1"/>
</dbReference>
<gene>
    <name evidence="1" type="ORF">NBM05_03680</name>
</gene>
<evidence type="ECO:0000313" key="2">
    <source>
        <dbReference type="Proteomes" id="UP001139502"/>
    </source>
</evidence>
<comment type="caution">
    <text evidence="1">The sequence shown here is derived from an EMBL/GenBank/DDBJ whole genome shotgun (WGS) entry which is preliminary data.</text>
</comment>
<reference evidence="1" key="1">
    <citation type="submission" date="2022-06" db="EMBL/GenBank/DDBJ databases">
        <title>Rothia sp. isolated from sandalwood seedling.</title>
        <authorList>
            <person name="Tuikhar N."/>
            <person name="Kirdat K."/>
            <person name="Thorat V."/>
            <person name="Swetha P."/>
            <person name="Padma S."/>
            <person name="Sundararaj R."/>
            <person name="Yadav A."/>
        </authorList>
    </citation>
    <scope>NUCLEOTIDE SEQUENCE</scope>
    <source>
        <strain evidence="1">AR01</strain>
    </source>
</reference>
<keyword evidence="2" id="KW-1185">Reference proteome</keyword>
<dbReference type="AlphaFoldDB" id="A0A9X2HDG1"/>
<protein>
    <submittedName>
        <fullName evidence="1">Uncharacterized protein</fullName>
    </submittedName>
</protein>
<proteinExistence type="predicted"/>
<accession>A0A9X2HDG1</accession>